<organism evidence="1 2">
    <name type="scientific">Neorhodopirellula lusitana</name>
    <dbReference type="NCBI Taxonomy" id="445327"/>
    <lineage>
        <taxon>Bacteria</taxon>
        <taxon>Pseudomonadati</taxon>
        <taxon>Planctomycetota</taxon>
        <taxon>Planctomycetia</taxon>
        <taxon>Pirellulales</taxon>
        <taxon>Pirellulaceae</taxon>
        <taxon>Neorhodopirellula</taxon>
    </lineage>
</organism>
<accession>A0ABY1QSE4</accession>
<evidence type="ECO:0000313" key="1">
    <source>
        <dbReference type="EMBL" id="SMP77973.1"/>
    </source>
</evidence>
<name>A0ABY1QSE4_9BACT</name>
<keyword evidence="2" id="KW-1185">Reference proteome</keyword>
<proteinExistence type="predicted"/>
<dbReference type="EMBL" id="FXUG01000024">
    <property type="protein sequence ID" value="SMP77973.1"/>
    <property type="molecule type" value="Genomic_DNA"/>
</dbReference>
<evidence type="ECO:0000313" key="2">
    <source>
        <dbReference type="Proteomes" id="UP001158067"/>
    </source>
</evidence>
<sequence length="52" mass="5666">MSGLFSDKLWTSDNAGKDSSALVRALIEFPLKSSAAPFHRIQAGDLFAAKWI</sequence>
<protein>
    <submittedName>
        <fullName evidence="1">Uncharacterized protein</fullName>
    </submittedName>
</protein>
<gene>
    <name evidence="1" type="ORF">SAMN06265222_12425</name>
</gene>
<comment type="caution">
    <text evidence="1">The sequence shown here is derived from an EMBL/GenBank/DDBJ whole genome shotgun (WGS) entry which is preliminary data.</text>
</comment>
<reference evidence="1 2" key="1">
    <citation type="submission" date="2017-05" db="EMBL/GenBank/DDBJ databases">
        <authorList>
            <person name="Varghese N."/>
            <person name="Submissions S."/>
        </authorList>
    </citation>
    <scope>NUCLEOTIDE SEQUENCE [LARGE SCALE GENOMIC DNA]</scope>
    <source>
        <strain evidence="1 2">DSM 25457</strain>
    </source>
</reference>
<dbReference type="Proteomes" id="UP001158067">
    <property type="component" value="Unassembled WGS sequence"/>
</dbReference>